<keyword evidence="6" id="KW-1185">Reference proteome</keyword>
<name>A0ABS8YYZ8_9RHOB</name>
<evidence type="ECO:0000259" key="4">
    <source>
        <dbReference type="Pfam" id="PF04828"/>
    </source>
</evidence>
<evidence type="ECO:0000256" key="3">
    <source>
        <dbReference type="ARBA" id="ARBA00022833"/>
    </source>
</evidence>
<organism evidence="5 6">
    <name type="scientific">Rhodobacter flavimaris</name>
    <dbReference type="NCBI Taxonomy" id="2907145"/>
    <lineage>
        <taxon>Bacteria</taxon>
        <taxon>Pseudomonadati</taxon>
        <taxon>Pseudomonadota</taxon>
        <taxon>Alphaproteobacteria</taxon>
        <taxon>Rhodobacterales</taxon>
        <taxon>Rhodobacter group</taxon>
        <taxon>Rhodobacter</taxon>
    </lineage>
</organism>
<evidence type="ECO:0000313" key="6">
    <source>
        <dbReference type="Proteomes" id="UP001521181"/>
    </source>
</evidence>
<sequence length="168" mass="18795">MPLRRHQLHRRGETARHPDLSTRVLPARDGQGALVETICGKEQLSLTSGSPTVYPHRSEGNGKIIHIHFCPTCGTKTHMTFERFPEIVGVFSGTFDEKGWFGRNPDNTLYFFLENAPDGRVIPAGFDVFDAHYWAAEGTPAPAQRFTQHTLVTVEVRDAARARLKKGI</sequence>
<gene>
    <name evidence="5" type="ORF">LZA78_14710</name>
</gene>
<dbReference type="InterPro" id="IPR011057">
    <property type="entry name" value="Mss4-like_sf"/>
</dbReference>
<reference evidence="5 6" key="1">
    <citation type="submission" date="2021-12" db="EMBL/GenBank/DDBJ databases">
        <title>Sinirhodobacter sp. WL0062 is a bacterium isolated from seawater.</title>
        <authorList>
            <person name="Wang L."/>
            <person name="He W."/>
            <person name="Zhang D.-F."/>
        </authorList>
    </citation>
    <scope>NUCLEOTIDE SEQUENCE [LARGE SCALE GENOMIC DNA]</scope>
    <source>
        <strain evidence="5 6">WL0062</strain>
    </source>
</reference>
<dbReference type="Gene3D" id="2.170.150.70">
    <property type="match status" value="1"/>
</dbReference>
<proteinExistence type="inferred from homology"/>
<dbReference type="Pfam" id="PF04828">
    <property type="entry name" value="GFA"/>
    <property type="match status" value="1"/>
</dbReference>
<keyword evidence="2" id="KW-0479">Metal-binding</keyword>
<comment type="similarity">
    <text evidence="1">Belongs to the Gfa family.</text>
</comment>
<evidence type="ECO:0000256" key="2">
    <source>
        <dbReference type="ARBA" id="ARBA00022723"/>
    </source>
</evidence>
<evidence type="ECO:0000313" key="5">
    <source>
        <dbReference type="EMBL" id="MCE5974738.1"/>
    </source>
</evidence>
<dbReference type="InterPro" id="IPR006913">
    <property type="entry name" value="CENP-V/GFA"/>
</dbReference>
<accession>A0ABS8YYZ8</accession>
<evidence type="ECO:0000256" key="1">
    <source>
        <dbReference type="ARBA" id="ARBA00005495"/>
    </source>
</evidence>
<keyword evidence="3" id="KW-0862">Zinc</keyword>
<comment type="caution">
    <text evidence="5">The sequence shown here is derived from an EMBL/GenBank/DDBJ whole genome shotgun (WGS) entry which is preliminary data.</text>
</comment>
<dbReference type="Proteomes" id="UP001521181">
    <property type="component" value="Unassembled WGS sequence"/>
</dbReference>
<protein>
    <submittedName>
        <fullName evidence="5">GFA family protein</fullName>
    </submittedName>
</protein>
<dbReference type="SUPFAM" id="SSF51316">
    <property type="entry name" value="Mss4-like"/>
    <property type="match status" value="1"/>
</dbReference>
<feature type="domain" description="CENP-V/GFA" evidence="4">
    <location>
        <begin position="31"/>
        <end position="99"/>
    </location>
</feature>
<dbReference type="EMBL" id="JAJUOS010000012">
    <property type="protein sequence ID" value="MCE5974738.1"/>
    <property type="molecule type" value="Genomic_DNA"/>
</dbReference>